<dbReference type="KEGG" id="rir:BN877_II1067"/>
<gene>
    <name evidence="1" type="ORF">BN877_II1067</name>
</gene>
<protein>
    <submittedName>
        <fullName evidence="1">Uncharacterized protein</fullName>
    </submittedName>
</protein>
<name>U4Q4A4_9HYPH</name>
<dbReference type="AlphaFoldDB" id="U4Q4A4"/>
<accession>U4Q4A4</accession>
<organism evidence="1 2">
    <name type="scientific">Agrobacterium pusense</name>
    <dbReference type="NCBI Taxonomy" id="648995"/>
    <lineage>
        <taxon>Bacteria</taxon>
        <taxon>Pseudomonadati</taxon>
        <taxon>Pseudomonadota</taxon>
        <taxon>Alphaproteobacteria</taxon>
        <taxon>Hyphomicrobiales</taxon>
        <taxon>Rhizobiaceae</taxon>
        <taxon>Rhizobium/Agrobacterium group</taxon>
        <taxon>Agrobacterium</taxon>
    </lineage>
</organism>
<dbReference type="HOGENOM" id="CLU_3410057_0_0_5"/>
<proteinExistence type="predicted"/>
<dbReference type="Proteomes" id="UP000016944">
    <property type="component" value="Chromosome II"/>
</dbReference>
<sequence length="29" mass="3238">MRRLSFNRALTLGAGFLKQGEPIPGRTFC</sequence>
<reference evidence="1 2" key="1">
    <citation type="journal article" date="2013" name="Genome Announc.">
        <title>Complete Genome Sequence of the Sesbania Symbiont and Rice Growth-Promoting Endophyte Rhizobium sp. Strain IRBG74.</title>
        <authorList>
            <person name="Crook M.B."/>
            <person name="Mitra S."/>
            <person name="Ane J.M."/>
            <person name="Sadowsky M.J."/>
            <person name="Gyaneshwar P."/>
        </authorList>
    </citation>
    <scope>NUCLEOTIDE SEQUENCE [LARGE SCALE GENOMIC DNA]</scope>
    <source>
        <strain evidence="1 2">IRBG74</strain>
    </source>
</reference>
<evidence type="ECO:0000313" key="2">
    <source>
        <dbReference type="Proteomes" id="UP000016944"/>
    </source>
</evidence>
<dbReference type="EMBL" id="HG518323">
    <property type="protein sequence ID" value="CDI10858.1"/>
    <property type="molecule type" value="Genomic_DNA"/>
</dbReference>
<evidence type="ECO:0000313" key="1">
    <source>
        <dbReference type="EMBL" id="CDI10858.1"/>
    </source>
</evidence>